<comment type="caution">
    <text evidence="1">The sequence shown here is derived from an EMBL/GenBank/DDBJ whole genome shotgun (WGS) entry which is preliminary data.</text>
</comment>
<dbReference type="Proteomes" id="UP001165960">
    <property type="component" value="Unassembled WGS sequence"/>
</dbReference>
<reference evidence="1" key="1">
    <citation type="submission" date="2022-04" db="EMBL/GenBank/DDBJ databases">
        <title>Genome of the entomopathogenic fungus Entomophthora muscae.</title>
        <authorList>
            <person name="Elya C."/>
            <person name="Lovett B.R."/>
            <person name="Lee E."/>
            <person name="Macias A.M."/>
            <person name="Hajek A.E."/>
            <person name="De Bivort B.L."/>
            <person name="Kasson M.T."/>
            <person name="De Fine Licht H.H."/>
            <person name="Stajich J.E."/>
        </authorList>
    </citation>
    <scope>NUCLEOTIDE SEQUENCE</scope>
    <source>
        <strain evidence="1">Berkeley</strain>
    </source>
</reference>
<sequence length="583" mass="65180">MSTEPQNLPKQFKESFLTSLYKPQLVSIIKEISFILQANICSVGFKQDLVRSLHTFLKNLFISGTNPDLVINIINAEVSKAAASRRQPTAPSFSRLTAMNFQQAPYSRTPTTNGNMGANILTTNKNIDPRLMKNLAFAPRHHIMPMPALSSTTYHKSPHMLSPEVNDNRFNATHLERFNKSIFYQIVLQFMPYKICPASYVQTSAIIELTLSEKDIDFLKSPRLDKLEPGIKLFCVPVRDIEALIPNDANRVHIKFPETCELRINGKTLQVVQPFPFFPSNPQNLRGKKQRPGTTRAPDIHSHIAISKNATNRVELVYLKTTEPFLLVAQAVLTSPIPMLLDKIVATKSIPAETVKKTLFASGEEDDIVATIELSLKCPLGFVRIDHPFRSIHCTHPQCFDGSIFLQMNEQMETWECPVCQRIIDPFNDLIRDEFFLSILESTSAEAESVLMESDGSWRLKGEQPCTIKRSASPEFDSNVIELSDSPAQEQQSQPVNDIVDLTLSDDEHEPPQTSHSQLVCVPAPPSVYEPSLSHPMLLPTKPFSSLSPPPTDGRSFASSAIIPTHTASPARRAFNSSPTFFS</sequence>
<keyword evidence="1" id="KW-0436">Ligase</keyword>
<proteinExistence type="predicted"/>
<evidence type="ECO:0000313" key="2">
    <source>
        <dbReference type="Proteomes" id="UP001165960"/>
    </source>
</evidence>
<keyword evidence="2" id="KW-1185">Reference proteome</keyword>
<organism evidence="1 2">
    <name type="scientific">Entomophthora muscae</name>
    <dbReference type="NCBI Taxonomy" id="34485"/>
    <lineage>
        <taxon>Eukaryota</taxon>
        <taxon>Fungi</taxon>
        <taxon>Fungi incertae sedis</taxon>
        <taxon>Zoopagomycota</taxon>
        <taxon>Entomophthoromycotina</taxon>
        <taxon>Entomophthoromycetes</taxon>
        <taxon>Entomophthorales</taxon>
        <taxon>Entomophthoraceae</taxon>
        <taxon>Entomophthora</taxon>
    </lineage>
</organism>
<protein>
    <submittedName>
        <fullName evidence="1">E3 SUMO-protein ligase pli1</fullName>
    </submittedName>
</protein>
<name>A0ACC2SQ35_9FUNG</name>
<evidence type="ECO:0000313" key="1">
    <source>
        <dbReference type="EMBL" id="KAJ9064379.1"/>
    </source>
</evidence>
<accession>A0ACC2SQ35</accession>
<gene>
    <name evidence="1" type="primary">pli1_5</name>
    <name evidence="1" type="ORF">DSO57_1031328</name>
</gene>
<dbReference type="EMBL" id="QTSX02004484">
    <property type="protein sequence ID" value="KAJ9064379.1"/>
    <property type="molecule type" value="Genomic_DNA"/>
</dbReference>